<evidence type="ECO:0000313" key="1">
    <source>
        <dbReference type="EMBL" id="GJT45129.1"/>
    </source>
</evidence>
<reference evidence="1" key="1">
    <citation type="journal article" date="2022" name="Int. J. Mol. Sci.">
        <title>Draft Genome of Tanacetum Coccineum: Genomic Comparison of Closely Related Tanacetum-Family Plants.</title>
        <authorList>
            <person name="Yamashiro T."/>
            <person name="Shiraishi A."/>
            <person name="Nakayama K."/>
            <person name="Satake H."/>
        </authorList>
    </citation>
    <scope>NUCLEOTIDE SEQUENCE</scope>
</reference>
<protein>
    <submittedName>
        <fullName evidence="1">Uncharacterized protein</fullName>
    </submittedName>
</protein>
<comment type="caution">
    <text evidence="1">The sequence shown here is derived from an EMBL/GenBank/DDBJ whole genome shotgun (WGS) entry which is preliminary data.</text>
</comment>
<reference evidence="1" key="2">
    <citation type="submission" date="2022-01" db="EMBL/GenBank/DDBJ databases">
        <authorList>
            <person name="Yamashiro T."/>
            <person name="Shiraishi A."/>
            <person name="Satake H."/>
            <person name="Nakayama K."/>
        </authorList>
    </citation>
    <scope>NUCLEOTIDE SEQUENCE</scope>
</reference>
<sequence>MDTTKHKGKKVSIERLEGKSSLNGSRTAGYDKIKAHQKAVRLKMLLKRHLSIDGAGLIESREFKQQKVNDVSPRIQCKATNGCDKRQIILMEEILETFKTTTKDKYGTEKFFCPAHQALSGNIAHLSDFTDYDGGYVHWCGEQMEAELLAKTSPDGELIVGEGLALLIVLSSTMVSLGIASGVFLGDYGSHLCDINPMRRAFLWCENTSNIDVICSKWDHSNWEKDLYSLNLTSSPYVLDLEIASSSSEDGSVSTYKFFELAVSELCSIINSQFLYSYFIEIFHFLIKDMMQSAPSLFFLRQNT</sequence>
<organism evidence="1 2">
    <name type="scientific">Tanacetum coccineum</name>
    <dbReference type="NCBI Taxonomy" id="301880"/>
    <lineage>
        <taxon>Eukaryota</taxon>
        <taxon>Viridiplantae</taxon>
        <taxon>Streptophyta</taxon>
        <taxon>Embryophyta</taxon>
        <taxon>Tracheophyta</taxon>
        <taxon>Spermatophyta</taxon>
        <taxon>Magnoliopsida</taxon>
        <taxon>eudicotyledons</taxon>
        <taxon>Gunneridae</taxon>
        <taxon>Pentapetalae</taxon>
        <taxon>asterids</taxon>
        <taxon>campanulids</taxon>
        <taxon>Asterales</taxon>
        <taxon>Asteraceae</taxon>
        <taxon>Asteroideae</taxon>
        <taxon>Anthemideae</taxon>
        <taxon>Anthemidinae</taxon>
        <taxon>Tanacetum</taxon>
    </lineage>
</organism>
<dbReference type="EMBL" id="BQNB010015873">
    <property type="protein sequence ID" value="GJT45129.1"/>
    <property type="molecule type" value="Genomic_DNA"/>
</dbReference>
<dbReference type="Proteomes" id="UP001151760">
    <property type="component" value="Unassembled WGS sequence"/>
</dbReference>
<name>A0ABQ5E4B0_9ASTR</name>
<evidence type="ECO:0000313" key="2">
    <source>
        <dbReference type="Proteomes" id="UP001151760"/>
    </source>
</evidence>
<gene>
    <name evidence="1" type="ORF">Tco_0953844</name>
</gene>
<keyword evidence="2" id="KW-1185">Reference proteome</keyword>
<proteinExistence type="predicted"/>
<accession>A0ABQ5E4B0</accession>